<proteinExistence type="predicted"/>
<gene>
    <name evidence="1" type="ORF">ACFPYJ_32655</name>
</gene>
<evidence type="ECO:0000313" key="2">
    <source>
        <dbReference type="Proteomes" id="UP001596047"/>
    </source>
</evidence>
<keyword evidence="2" id="KW-1185">Reference proteome</keyword>
<sequence>MNLIVSDHHQERVEAVVDIIKAVTGHDSVSDTFIDRMNKMNFEELGRLVMKIAATRTVDDSIEML</sequence>
<name>A0ABW0W6P3_9BACL</name>
<organism evidence="1 2">
    <name type="scientific">Paenibacillus solisilvae</name>
    <dbReference type="NCBI Taxonomy" id="2486751"/>
    <lineage>
        <taxon>Bacteria</taxon>
        <taxon>Bacillati</taxon>
        <taxon>Bacillota</taxon>
        <taxon>Bacilli</taxon>
        <taxon>Bacillales</taxon>
        <taxon>Paenibacillaceae</taxon>
        <taxon>Paenibacillus</taxon>
    </lineage>
</organism>
<dbReference type="Proteomes" id="UP001596047">
    <property type="component" value="Unassembled WGS sequence"/>
</dbReference>
<protein>
    <submittedName>
        <fullName evidence="1">Uncharacterized protein</fullName>
    </submittedName>
</protein>
<dbReference type="RefSeq" id="WP_379192693.1">
    <property type="nucleotide sequence ID" value="NZ_JBHSOW010000137.1"/>
</dbReference>
<reference evidence="2" key="1">
    <citation type="journal article" date="2019" name="Int. J. Syst. Evol. Microbiol.">
        <title>The Global Catalogue of Microorganisms (GCM) 10K type strain sequencing project: providing services to taxonomists for standard genome sequencing and annotation.</title>
        <authorList>
            <consortium name="The Broad Institute Genomics Platform"/>
            <consortium name="The Broad Institute Genome Sequencing Center for Infectious Disease"/>
            <person name="Wu L."/>
            <person name="Ma J."/>
        </authorList>
    </citation>
    <scope>NUCLEOTIDE SEQUENCE [LARGE SCALE GENOMIC DNA]</scope>
    <source>
        <strain evidence="2">CGMCC 1.3240</strain>
    </source>
</reference>
<dbReference type="EMBL" id="JBHSOW010000137">
    <property type="protein sequence ID" value="MFC5653782.1"/>
    <property type="molecule type" value="Genomic_DNA"/>
</dbReference>
<comment type="caution">
    <text evidence="1">The sequence shown here is derived from an EMBL/GenBank/DDBJ whole genome shotgun (WGS) entry which is preliminary data.</text>
</comment>
<evidence type="ECO:0000313" key="1">
    <source>
        <dbReference type="EMBL" id="MFC5653782.1"/>
    </source>
</evidence>
<accession>A0ABW0W6P3</accession>